<reference evidence="2" key="1">
    <citation type="submission" date="2020-05" db="EMBL/GenBank/DDBJ databases">
        <authorList>
            <person name="Chiriac C."/>
            <person name="Salcher M."/>
            <person name="Ghai R."/>
            <person name="Kavagutti S V."/>
        </authorList>
    </citation>
    <scope>NUCLEOTIDE SEQUENCE</scope>
</reference>
<sequence length="726" mass="80251">MFADEVQDRAQSHLDAFRVPDCPIFLIGTFDKGITVLSQQVRALNLVWSLIEGGEVGVTAEGGRKKIAIVGAGFAGLTVAAALLKKRVNADITIFERRDTVLPLQHGSDSRWLHPHIYEWPRGGSEAYSAALPVLNWTASRASDVVVQVLGAWENVVNAGDPTTVTYDYARPGLTVYCNTQHLQVSRTVPPPAADVEWIGERREPAEPSVSADGPASEGSSAPFDFVVMATGFGIETGESISYWRNETLAQPHLGQARSTYIVSGSGDGAMIDLFRLRIAHFRQDRILSELFSGYPGVLRELRELCEDPVAEQSNFNALDQLWARPDLTASTKEILDRLRDRLRHDTHVLLRVKNPSFAGLFIDRRVSFQNRLLAYLLYRAGGFTPTTGDLSALALEHSVPDDRVIVRHGTQKTEVLKSVLANGLHDAIDRMFKDSSRHNQLDEPAWSGGYFDMPARREEGRDNVKTADTVKSHWRKEYLPSPVEAIATVLASSVAGYILESTGTKQRLRVTLHRTLRAGDETVLQQCCQYQGLDHDPPERHAGRTFPVGKATIGAAYSLQKIVRTSATATAEQLETDMKKLELNDASREMSKKVRSVVAIPLLRNGPQHETHGLAMADRGPTVIGVLYIDSFDPGLFDDLGLLRVLRQICESFLGSLLRLTETEAQRIANTRFWTGRSQSLEVPIPPQSKDLEALEALEDPAPPTTTEVSQINFDFSDFVPVEDS</sequence>
<name>A0A6J7JLE8_9ZZZZ</name>
<accession>A0A6J7JLE8</accession>
<dbReference type="AlphaFoldDB" id="A0A6J7JLE8"/>
<evidence type="ECO:0000259" key="1">
    <source>
        <dbReference type="Pfam" id="PF01266"/>
    </source>
</evidence>
<proteinExistence type="predicted"/>
<dbReference type="Pfam" id="PF01266">
    <property type="entry name" value="DAO"/>
    <property type="match status" value="1"/>
</dbReference>
<dbReference type="InterPro" id="IPR006076">
    <property type="entry name" value="FAD-dep_OxRdtase"/>
</dbReference>
<protein>
    <submittedName>
        <fullName evidence="2">Unannotated protein</fullName>
    </submittedName>
</protein>
<evidence type="ECO:0000313" key="2">
    <source>
        <dbReference type="EMBL" id="CAB4943707.1"/>
    </source>
</evidence>
<gene>
    <name evidence="2" type="ORF">UFOPK3662_02090</name>
</gene>
<feature type="domain" description="FAD dependent oxidoreductase" evidence="1">
    <location>
        <begin position="66"/>
        <end position="181"/>
    </location>
</feature>
<organism evidence="2">
    <name type="scientific">freshwater metagenome</name>
    <dbReference type="NCBI Taxonomy" id="449393"/>
    <lineage>
        <taxon>unclassified sequences</taxon>
        <taxon>metagenomes</taxon>
        <taxon>ecological metagenomes</taxon>
    </lineage>
</organism>
<dbReference type="SUPFAM" id="SSF51905">
    <property type="entry name" value="FAD/NAD(P)-binding domain"/>
    <property type="match status" value="1"/>
</dbReference>
<dbReference type="Gene3D" id="3.30.450.40">
    <property type="match status" value="1"/>
</dbReference>
<dbReference type="Gene3D" id="3.50.50.60">
    <property type="entry name" value="FAD/NAD(P)-binding domain"/>
    <property type="match status" value="1"/>
</dbReference>
<dbReference type="EMBL" id="CAFBMW010000016">
    <property type="protein sequence ID" value="CAB4943707.1"/>
    <property type="molecule type" value="Genomic_DNA"/>
</dbReference>
<dbReference type="InterPro" id="IPR036188">
    <property type="entry name" value="FAD/NAD-bd_sf"/>
</dbReference>
<dbReference type="InterPro" id="IPR029016">
    <property type="entry name" value="GAF-like_dom_sf"/>
</dbReference>